<feature type="non-terminal residue" evidence="1">
    <location>
        <position position="50"/>
    </location>
</feature>
<feature type="non-terminal residue" evidence="1">
    <location>
        <position position="1"/>
    </location>
</feature>
<organism evidence="1">
    <name type="scientific">uncultured Chloroflexia bacterium</name>
    <dbReference type="NCBI Taxonomy" id="1672391"/>
    <lineage>
        <taxon>Bacteria</taxon>
        <taxon>Bacillati</taxon>
        <taxon>Chloroflexota</taxon>
        <taxon>Chloroflexia</taxon>
        <taxon>environmental samples</taxon>
    </lineage>
</organism>
<dbReference type="AlphaFoldDB" id="A0A6J4H6Y0"/>
<reference evidence="1" key="1">
    <citation type="submission" date="2020-02" db="EMBL/GenBank/DDBJ databases">
        <authorList>
            <person name="Meier V. D."/>
        </authorList>
    </citation>
    <scope>NUCLEOTIDE SEQUENCE</scope>
    <source>
        <strain evidence="1">AVDCRST_MAG26</strain>
    </source>
</reference>
<name>A0A6J4H6Y0_9CHLR</name>
<gene>
    <name evidence="1" type="ORF">AVDCRST_MAG26-194</name>
</gene>
<dbReference type="EMBL" id="CADCTK010000048">
    <property type="protein sequence ID" value="CAA9213158.1"/>
    <property type="molecule type" value="Genomic_DNA"/>
</dbReference>
<protein>
    <submittedName>
        <fullName evidence="1">Uncharacterized protein</fullName>
    </submittedName>
</protein>
<proteinExistence type="predicted"/>
<evidence type="ECO:0000313" key="1">
    <source>
        <dbReference type="EMBL" id="CAA9213158.1"/>
    </source>
</evidence>
<accession>A0A6J4H6Y0</accession>
<sequence>SRQDRISALLPNSPIGCYARCSISRRRGCGTAGRLAGDYRYCVWRERVWD</sequence>